<sequence>MMEIGSPRLPLPKGKYQWSCIWGLVDMFDFRTGRTHQKRLSNGKTRHKHGIDARHSRKVDTLADFCEKCQGIEDGAGLGNHAVDAYKTKVKDIVQEEFPTEKQIQKLLKAMKQHQRKSDLADNHKASKTLKKASQMLANHRKEKDHEGHHPCSCSDELSLDNHKFAAMLEEIFSQIHQDGRFNGDIHRSLIPSRFKQLDEINVQLLQMSAKAFIDQIYIKRRYTSKDGVSSKSEPFSDASEILHVNRDLFLKLLQDPNSLLVKHIQKLQFPPREKKGINSSPSSQSSECQSSGTSDYEDSLSTMSIQKRNANKLPWQKLKQRYGFSSKRSTSSASNAIVVLKPGSNCRKMPENVSCHCSSLQSHHSLKNKRENSKSTYFSLKEIKRKLKRVGGESEREQRSISLGDGLNQLYRNKNSLKYVENGISPIISKGESRSVNDAKRMGKQPKPKGLISHKGPEIDFKNVSECNSSTTSCSNQQSDIFIEAKRHLSERFRNLNLAETLPRKQTPRTLQMILSLPDHDRLFTRSPKRDTSASASMLMRFFPYSDIEKGKGVSWPSPQKHNEEVQLSADSGSDDQMKTFEIRPNIPEKISDDIEGRENICATGDDLKPTGYMNDTEENESLLPGNMNILEVPCERDKVDRTCCGPSTESTKLLYDNGYKSSSLADSSEDHHHRSLLRPASSPLDISALEIVDACKYREGHPSPVSVLDPFSPEDANSPTSTTAKQDESPLQPRRIDFDDHLQVESLEDDPKVDIPASTDEEEYMSACVRAVMQASNFDFEELSAFSPCLPHVLNNLYSADSVGLFRVEANCELNLLLDCIHEVLLGIYSCYFGCSPWLSLLKPNIRPAPLEANVIEEVVKEVNCYISPKLGQPTLDQLVGMDMAKFGLWFELRPDAEDIAIQIAEDVLQESMMDTILELQI</sequence>
<dbReference type="Pfam" id="PF12552">
    <property type="entry name" value="DUF3741"/>
    <property type="match status" value="1"/>
</dbReference>
<keyword evidence="4" id="KW-1185">Reference proteome</keyword>
<feature type="compositionally biased region" description="Polar residues" evidence="1">
    <location>
        <begin position="717"/>
        <end position="726"/>
    </location>
</feature>
<dbReference type="GeneID" id="140004172"/>
<feature type="region of interest" description="Disordered" evidence="1">
    <location>
        <begin position="705"/>
        <end position="735"/>
    </location>
</feature>
<organism evidence="4 5">
    <name type="scientific">Coffea arabica</name>
    <name type="common">Arabian coffee</name>
    <dbReference type="NCBI Taxonomy" id="13443"/>
    <lineage>
        <taxon>Eukaryota</taxon>
        <taxon>Viridiplantae</taxon>
        <taxon>Streptophyta</taxon>
        <taxon>Embryophyta</taxon>
        <taxon>Tracheophyta</taxon>
        <taxon>Spermatophyta</taxon>
        <taxon>Magnoliopsida</taxon>
        <taxon>eudicotyledons</taxon>
        <taxon>Gunneridae</taxon>
        <taxon>Pentapetalae</taxon>
        <taxon>asterids</taxon>
        <taxon>lamiids</taxon>
        <taxon>Gentianales</taxon>
        <taxon>Rubiaceae</taxon>
        <taxon>Ixoroideae</taxon>
        <taxon>Gardenieae complex</taxon>
        <taxon>Bertiereae - Coffeeae clade</taxon>
        <taxon>Coffeeae</taxon>
        <taxon>Coffea</taxon>
    </lineage>
</organism>
<evidence type="ECO:0000259" key="2">
    <source>
        <dbReference type="Pfam" id="PF12552"/>
    </source>
</evidence>
<proteinExistence type="predicted"/>
<evidence type="ECO:0000259" key="3">
    <source>
        <dbReference type="Pfam" id="PF14309"/>
    </source>
</evidence>
<dbReference type="PANTHER" id="PTHR47212:SF4">
    <property type="entry name" value="ADHESIN-LIKE PROTEIN, PUTATIVE (DUF3741)-RELATED"/>
    <property type="match status" value="1"/>
</dbReference>
<dbReference type="InterPro" id="IPR025486">
    <property type="entry name" value="DUF4378"/>
</dbReference>
<dbReference type="RefSeq" id="XP_071917660.1">
    <property type="nucleotide sequence ID" value="XM_072061559.1"/>
</dbReference>
<evidence type="ECO:0000313" key="4">
    <source>
        <dbReference type="Proteomes" id="UP001652660"/>
    </source>
</evidence>
<dbReference type="Pfam" id="PF14309">
    <property type="entry name" value="DUF4378"/>
    <property type="match status" value="1"/>
</dbReference>
<accession>A0ABM4VDP9</accession>
<gene>
    <name evidence="5" type="primary">LOC140004172</name>
</gene>
<reference evidence="5" key="1">
    <citation type="submission" date="2025-08" db="UniProtKB">
        <authorList>
            <consortium name="RefSeq"/>
        </authorList>
    </citation>
    <scope>IDENTIFICATION</scope>
    <source>
        <tissue evidence="5">Leaves</tissue>
    </source>
</reference>
<protein>
    <submittedName>
        <fullName evidence="5">Uncharacterized protein isoform X1</fullName>
    </submittedName>
</protein>
<dbReference type="InterPro" id="IPR022212">
    <property type="entry name" value="DUF3741"/>
</dbReference>
<evidence type="ECO:0000256" key="1">
    <source>
        <dbReference type="SAM" id="MobiDB-lite"/>
    </source>
</evidence>
<evidence type="ECO:0000313" key="5">
    <source>
        <dbReference type="RefSeq" id="XP_071917660.1"/>
    </source>
</evidence>
<feature type="domain" description="DUF3741" evidence="2">
    <location>
        <begin position="219"/>
        <end position="259"/>
    </location>
</feature>
<feature type="domain" description="DUF4378" evidence="3">
    <location>
        <begin position="771"/>
        <end position="913"/>
    </location>
</feature>
<dbReference type="PANTHER" id="PTHR47212">
    <property type="entry name" value="ADHESIN-LIKE PROTEIN, PUTATIVE (DUF3741)-RELATED"/>
    <property type="match status" value="1"/>
</dbReference>
<feature type="compositionally biased region" description="Low complexity" evidence="1">
    <location>
        <begin position="280"/>
        <end position="295"/>
    </location>
</feature>
<feature type="region of interest" description="Disordered" evidence="1">
    <location>
        <begin position="436"/>
        <end position="457"/>
    </location>
</feature>
<name>A0ABM4VDP9_COFAR</name>
<dbReference type="Proteomes" id="UP001652660">
    <property type="component" value="Chromosome 8e"/>
</dbReference>
<feature type="region of interest" description="Disordered" evidence="1">
    <location>
        <begin position="272"/>
        <end position="302"/>
    </location>
</feature>